<accession>A0ABN0TDJ2</accession>
<organism evidence="3 4">
    <name type="scientific">Saccharothrix mutabilis subsp. mutabilis</name>
    <dbReference type="NCBI Taxonomy" id="66855"/>
    <lineage>
        <taxon>Bacteria</taxon>
        <taxon>Bacillati</taxon>
        <taxon>Actinomycetota</taxon>
        <taxon>Actinomycetes</taxon>
        <taxon>Pseudonocardiales</taxon>
        <taxon>Pseudonocardiaceae</taxon>
        <taxon>Saccharothrix</taxon>
    </lineage>
</organism>
<keyword evidence="4" id="KW-1185">Reference proteome</keyword>
<feature type="region of interest" description="Disordered" evidence="1">
    <location>
        <begin position="44"/>
        <end position="69"/>
    </location>
</feature>
<dbReference type="Proteomes" id="UP001500416">
    <property type="component" value="Unassembled WGS sequence"/>
</dbReference>
<sequence length="150" mass="15055">MRALLLVLALVSPPASATTTTATAAPAAALATATPAAAAPAAALATPTTGATSGTPTTGATTGTPASERLGYTFDRDTTQRIHDVVVAGGEPALAALCVRVAPGWLKLACPTFAEVVAEYVADRPPLGRCLRVDARFEVPPLTAAYVECP</sequence>
<feature type="signal peptide" evidence="2">
    <location>
        <begin position="1"/>
        <end position="17"/>
    </location>
</feature>
<evidence type="ECO:0000256" key="1">
    <source>
        <dbReference type="SAM" id="MobiDB-lite"/>
    </source>
</evidence>
<evidence type="ECO:0008006" key="5">
    <source>
        <dbReference type="Google" id="ProtNLM"/>
    </source>
</evidence>
<keyword evidence="2" id="KW-0732">Signal</keyword>
<feature type="chain" id="PRO_5046063279" description="Secreted protein" evidence="2">
    <location>
        <begin position="18"/>
        <end position="150"/>
    </location>
</feature>
<reference evidence="3 4" key="1">
    <citation type="journal article" date="2019" name="Int. J. Syst. Evol. Microbiol.">
        <title>The Global Catalogue of Microorganisms (GCM) 10K type strain sequencing project: providing services to taxonomists for standard genome sequencing and annotation.</title>
        <authorList>
            <consortium name="The Broad Institute Genomics Platform"/>
            <consortium name="The Broad Institute Genome Sequencing Center for Infectious Disease"/>
            <person name="Wu L."/>
            <person name="Ma J."/>
        </authorList>
    </citation>
    <scope>NUCLEOTIDE SEQUENCE [LARGE SCALE GENOMIC DNA]</scope>
    <source>
        <strain evidence="3 4">JCM 3380</strain>
    </source>
</reference>
<gene>
    <name evidence="3" type="ORF">GCM10010492_16130</name>
</gene>
<dbReference type="RefSeq" id="WP_343933013.1">
    <property type="nucleotide sequence ID" value="NZ_BAAABU010000003.1"/>
</dbReference>
<evidence type="ECO:0000313" key="3">
    <source>
        <dbReference type="EMBL" id="GAA0219003.1"/>
    </source>
</evidence>
<evidence type="ECO:0000256" key="2">
    <source>
        <dbReference type="SAM" id="SignalP"/>
    </source>
</evidence>
<protein>
    <recommendedName>
        <fullName evidence="5">Secreted protein</fullName>
    </recommendedName>
</protein>
<feature type="compositionally biased region" description="Low complexity" evidence="1">
    <location>
        <begin position="44"/>
        <end position="67"/>
    </location>
</feature>
<dbReference type="EMBL" id="BAAABU010000003">
    <property type="protein sequence ID" value="GAA0219003.1"/>
    <property type="molecule type" value="Genomic_DNA"/>
</dbReference>
<evidence type="ECO:0000313" key="4">
    <source>
        <dbReference type="Proteomes" id="UP001500416"/>
    </source>
</evidence>
<comment type="caution">
    <text evidence="3">The sequence shown here is derived from an EMBL/GenBank/DDBJ whole genome shotgun (WGS) entry which is preliminary data.</text>
</comment>
<name>A0ABN0TDJ2_9PSEU</name>
<proteinExistence type="predicted"/>